<proteinExistence type="predicted"/>
<dbReference type="Gene3D" id="3.90.25.10">
    <property type="entry name" value="UDP-galactose 4-epimerase, domain 1"/>
    <property type="match status" value="1"/>
</dbReference>
<dbReference type="Pfam" id="PF13460">
    <property type="entry name" value="NAD_binding_10"/>
    <property type="match status" value="1"/>
</dbReference>
<organism evidence="2 3">
    <name type="scientific">Micromonospora aurantiaca</name>
    <name type="common">nom. illeg.</name>
    <dbReference type="NCBI Taxonomy" id="47850"/>
    <lineage>
        <taxon>Bacteria</taxon>
        <taxon>Bacillati</taxon>
        <taxon>Actinomycetota</taxon>
        <taxon>Actinomycetes</taxon>
        <taxon>Micromonosporales</taxon>
        <taxon>Micromonosporaceae</taxon>
        <taxon>Micromonospora</taxon>
    </lineage>
</organism>
<reference evidence="2 3" key="2">
    <citation type="submission" date="2018-08" db="EMBL/GenBank/DDBJ databases">
        <title>Streptomyces kandeliansis sp. nov., an endophytic bacterium isolated from mangrove plant.</title>
        <authorList>
            <person name="Wang R."/>
        </authorList>
    </citation>
    <scope>NUCLEOTIDE SEQUENCE [LARGE SCALE GENOMIC DNA]</scope>
    <source>
        <strain evidence="3">H14(2018)</strain>
    </source>
</reference>
<reference evidence="2 3" key="1">
    <citation type="submission" date="2018-07" db="EMBL/GenBank/DDBJ databases">
        <authorList>
            <person name="Ye Y."/>
        </authorList>
    </citation>
    <scope>NUCLEOTIDE SEQUENCE [LARGE SCALE GENOMIC DNA]</scope>
    <source>
        <strain evidence="3">H14(2018)</strain>
    </source>
</reference>
<dbReference type="InterPro" id="IPR051604">
    <property type="entry name" value="Ergot_Alk_Oxidoreductase"/>
</dbReference>
<dbReference type="SUPFAM" id="SSF51735">
    <property type="entry name" value="NAD(P)-binding Rossmann-fold domains"/>
    <property type="match status" value="1"/>
</dbReference>
<evidence type="ECO:0000313" key="2">
    <source>
        <dbReference type="EMBL" id="AXH93400.1"/>
    </source>
</evidence>
<dbReference type="RefSeq" id="WP_013476224.1">
    <property type="nucleotide sequence ID" value="NZ_CBDRJA010000032.1"/>
</dbReference>
<dbReference type="PANTHER" id="PTHR43162">
    <property type="match status" value="1"/>
</dbReference>
<dbReference type="PANTHER" id="PTHR43162:SF1">
    <property type="entry name" value="PRESTALK A DIFFERENTIATION PROTEIN A"/>
    <property type="match status" value="1"/>
</dbReference>
<evidence type="ECO:0000259" key="1">
    <source>
        <dbReference type="Pfam" id="PF13460"/>
    </source>
</evidence>
<evidence type="ECO:0000313" key="3">
    <source>
        <dbReference type="Proteomes" id="UP000253958"/>
    </source>
</evidence>
<name>A0A6N3K6S0_9ACTN</name>
<accession>A0A6N3K6S0</accession>
<sequence>MRILITGATGNVGRHLIAHLLALRVEVRALTRQEPAVAGLPPGVEIVRGDLAAPDTLGPAFDGVDRMFLFPVAETAGAVAERARAAGIRRAVVLSSDAVTDGTDTVYHLPVERAIEKSGLEWTHVRPGEFALNKLDTWGRSIREKGVVRAAYPAARGVPVHEADIAAVAAAALTSNDHVGAAYRVTGPQQLTPGEQVAAIATGIGRPLTFIEVSPAEARADLIGLGFPEQIADYLLAFEERWVEHPPQVSPDAERVIGRPTRTLAEWAADHVADF</sequence>
<dbReference type="AlphaFoldDB" id="A0A6N3K6S0"/>
<gene>
    <name evidence="2" type="ORF">DVH21_27550</name>
</gene>
<dbReference type="Proteomes" id="UP000253958">
    <property type="component" value="Chromosome"/>
</dbReference>
<protein>
    <submittedName>
        <fullName evidence="2">NAD-dependent epimerase/dehydratase family protein</fullName>
    </submittedName>
</protein>
<dbReference type="InterPro" id="IPR016040">
    <property type="entry name" value="NAD(P)-bd_dom"/>
</dbReference>
<dbReference type="Gene3D" id="3.40.50.720">
    <property type="entry name" value="NAD(P)-binding Rossmann-like Domain"/>
    <property type="match status" value="1"/>
</dbReference>
<dbReference type="InterPro" id="IPR036291">
    <property type="entry name" value="NAD(P)-bd_dom_sf"/>
</dbReference>
<dbReference type="EMBL" id="CP031263">
    <property type="protein sequence ID" value="AXH93400.1"/>
    <property type="molecule type" value="Genomic_DNA"/>
</dbReference>
<feature type="domain" description="NAD(P)-binding" evidence="1">
    <location>
        <begin position="7"/>
        <end position="175"/>
    </location>
</feature>